<organism evidence="15 16">
    <name type="scientific">Lentinula raphanica</name>
    <dbReference type="NCBI Taxonomy" id="153919"/>
    <lineage>
        <taxon>Eukaryota</taxon>
        <taxon>Fungi</taxon>
        <taxon>Dikarya</taxon>
        <taxon>Basidiomycota</taxon>
        <taxon>Agaricomycotina</taxon>
        <taxon>Agaricomycetes</taxon>
        <taxon>Agaricomycetidae</taxon>
        <taxon>Agaricales</taxon>
        <taxon>Marasmiineae</taxon>
        <taxon>Omphalotaceae</taxon>
        <taxon>Lentinula</taxon>
    </lineage>
</organism>
<dbReference type="SUPFAM" id="SSF53790">
    <property type="entry name" value="Tetrapyrrole methylase"/>
    <property type="match status" value="1"/>
</dbReference>
<evidence type="ECO:0000256" key="1">
    <source>
        <dbReference type="ARBA" id="ARBA00011738"/>
    </source>
</evidence>
<sequence>MTSCSLQSRLRLPERLLILTAVTGTSSRPMVSPSCNSETRGFSNPHTGGSLLLSFSFRKSSRPDPQSAPFYILGSGLLAAQRAFSALEADASVVVFGKGGLENACEELKWRVHHGQVDWVDLDHALGHHNNADDVFKSDTADASALETYFANLPSSVTPKFLCITDTLLSLPTRRSRASATSIYNLCRARNISVNTTDYPTLCDFSFATTHRFLDVTASSSSPSSQPSTSAGFLQIAVTTNGQGCRLAGRIKREIVTRLPRDVGRAVGNVGRMRALAKERDAKFDLEKASFPNSSITEDLDEIDPCGDTDVASTPNLPVPQRPGKSCSSTKMDGTTLDSEPTAERTRRRMKWVAQISEYWPFEKLAAMTEKDMEKYLEDEESEPEGASATTKEGSPHPTLSPPSIHSIFPSQPNSSRSGQILLIGSGPGHPSLLTLAAHRALTELADIVLADKLVPAAVLALIPSKVEVVIAKKFPGNADRAQQEMMERAVNEARRGKCVVRLKQGDPAIYGRFGEEILYFRNPPPSSSTATNLPPLPPTLVIPGVSSALAAPTMFDIPCTQRGASTSFLVTTPVGKGGKTLKMPAYERSRTVVVLMGVARLGAVVKALVGSGRDNGDYPPHLPIAIIERASMPDQRVIESTLEDVESAMESAEVGAQRPPGMMVIGWSVPALWGEGNVNVLGGDDDGEGGEDAAKSVNGNSELHQTTEGGHHQEEKSEMTNRENLQTVEDIERVRNWLGDGVRWRVREGLSPAWDIFSL</sequence>
<gene>
    <name evidence="15" type="ORF">F5878DRAFT_662306</name>
</gene>
<evidence type="ECO:0000313" key="15">
    <source>
        <dbReference type="EMBL" id="KAJ3837202.1"/>
    </source>
</evidence>
<evidence type="ECO:0000256" key="11">
    <source>
        <dbReference type="SAM" id="MobiDB-lite"/>
    </source>
</evidence>
<keyword evidence="4" id="KW-0489">Methyltransferase</keyword>
<dbReference type="GO" id="GO:0043115">
    <property type="term" value="F:precorrin-2 dehydrogenase activity"/>
    <property type="evidence" value="ECO:0007669"/>
    <property type="project" value="UniProtKB-EC"/>
</dbReference>
<keyword evidence="16" id="KW-1185">Reference proteome</keyword>
<keyword evidence="9" id="KW-0627">Porphyrin biosynthesis</keyword>
<dbReference type="GO" id="GO:0004851">
    <property type="term" value="F:uroporphyrin-III C-methyltransferase activity"/>
    <property type="evidence" value="ECO:0007669"/>
    <property type="project" value="TreeGrafter"/>
</dbReference>
<dbReference type="PANTHER" id="PTHR45790:SF6">
    <property type="entry name" value="UROPORPHYRINOGEN-III C-METHYLTRANSFERASE"/>
    <property type="match status" value="1"/>
</dbReference>
<dbReference type="Pfam" id="PF14824">
    <property type="entry name" value="Sirohm_synth_M"/>
    <property type="match status" value="1"/>
</dbReference>
<feature type="domain" description="Tetrapyrrole methylase" evidence="12">
    <location>
        <begin position="421"/>
        <end position="646"/>
    </location>
</feature>
<dbReference type="InterPro" id="IPR006366">
    <property type="entry name" value="CobA/CysG_C"/>
</dbReference>
<dbReference type="InterPro" id="IPR035996">
    <property type="entry name" value="4pyrrol_Methylase_sf"/>
</dbReference>
<feature type="compositionally biased region" description="Acidic residues" evidence="11">
    <location>
        <begin position="298"/>
        <end position="307"/>
    </location>
</feature>
<evidence type="ECO:0000259" key="13">
    <source>
        <dbReference type="Pfam" id="PF14823"/>
    </source>
</evidence>
<feature type="compositionally biased region" description="Basic and acidic residues" evidence="11">
    <location>
        <begin position="710"/>
        <end position="722"/>
    </location>
</feature>
<dbReference type="Pfam" id="PF13241">
    <property type="entry name" value="NAD_binding_7"/>
    <property type="match status" value="1"/>
</dbReference>
<keyword evidence="8" id="KW-0520">NAD</keyword>
<dbReference type="GO" id="GO:0032259">
    <property type="term" value="P:methylation"/>
    <property type="evidence" value="ECO:0007669"/>
    <property type="project" value="UniProtKB-KW"/>
</dbReference>
<dbReference type="EMBL" id="MU806263">
    <property type="protein sequence ID" value="KAJ3837202.1"/>
    <property type="molecule type" value="Genomic_DNA"/>
</dbReference>
<dbReference type="GO" id="GO:0019354">
    <property type="term" value="P:siroheme biosynthetic process"/>
    <property type="evidence" value="ECO:0007669"/>
    <property type="project" value="InterPro"/>
</dbReference>
<name>A0AA38P6G0_9AGAR</name>
<proteinExistence type="inferred from homology"/>
<dbReference type="Gene3D" id="3.40.1010.10">
    <property type="entry name" value="Cobalt-precorrin-4 Transmethylase, Domain 1"/>
    <property type="match status" value="1"/>
</dbReference>
<dbReference type="EC" id="1.3.1.76" evidence="2"/>
<feature type="domain" description="Siroheme biosynthesis protein Met8 C-terminal" evidence="13">
    <location>
        <begin position="340"/>
        <end position="379"/>
    </location>
</feature>
<dbReference type="Gene3D" id="3.30.950.10">
    <property type="entry name" value="Methyltransferase, Cobalt-precorrin-4 Transmethylase, Domain 2"/>
    <property type="match status" value="1"/>
</dbReference>
<comment type="caution">
    <text evidence="15">The sequence shown here is derived from an EMBL/GenBank/DDBJ whole genome shotgun (WGS) entry which is preliminary data.</text>
</comment>
<dbReference type="SUPFAM" id="SSF75615">
    <property type="entry name" value="Siroheme synthase middle domains-like"/>
    <property type="match status" value="1"/>
</dbReference>
<keyword evidence="3" id="KW-0488">Methylation</keyword>
<dbReference type="InterPro" id="IPR028162">
    <property type="entry name" value="Met8_C"/>
</dbReference>
<evidence type="ECO:0000256" key="4">
    <source>
        <dbReference type="ARBA" id="ARBA00022603"/>
    </source>
</evidence>
<feature type="region of interest" description="Disordered" evidence="11">
    <location>
        <begin position="295"/>
        <end position="347"/>
    </location>
</feature>
<dbReference type="InterPro" id="IPR028281">
    <property type="entry name" value="Sirohaem_synthase_central"/>
</dbReference>
<dbReference type="InterPro" id="IPR014776">
    <property type="entry name" value="4pyrrole_Mease_sub2"/>
</dbReference>
<evidence type="ECO:0000256" key="8">
    <source>
        <dbReference type="ARBA" id="ARBA00023027"/>
    </source>
</evidence>
<feature type="compositionally biased region" description="Polar residues" evidence="11">
    <location>
        <begin position="698"/>
        <end position="709"/>
    </location>
</feature>
<evidence type="ECO:0000256" key="9">
    <source>
        <dbReference type="ARBA" id="ARBA00023244"/>
    </source>
</evidence>
<dbReference type="Proteomes" id="UP001163846">
    <property type="component" value="Unassembled WGS sequence"/>
</dbReference>
<dbReference type="InterPro" id="IPR014777">
    <property type="entry name" value="4pyrrole_Mease_sub1"/>
</dbReference>
<dbReference type="Pfam" id="PF14823">
    <property type="entry name" value="Sirohm_synth_C"/>
    <property type="match status" value="1"/>
</dbReference>
<reference evidence="15" key="1">
    <citation type="submission" date="2022-08" db="EMBL/GenBank/DDBJ databases">
        <authorList>
            <consortium name="DOE Joint Genome Institute"/>
            <person name="Min B."/>
            <person name="Riley R."/>
            <person name="Sierra-Patev S."/>
            <person name="Naranjo-Ortiz M."/>
            <person name="Looney B."/>
            <person name="Konkel Z."/>
            <person name="Slot J.C."/>
            <person name="Sakamoto Y."/>
            <person name="Steenwyk J.L."/>
            <person name="Rokas A."/>
            <person name="Carro J."/>
            <person name="Camarero S."/>
            <person name="Ferreira P."/>
            <person name="Molpeceres G."/>
            <person name="Ruiz-Duenas F.J."/>
            <person name="Serrano A."/>
            <person name="Henrissat B."/>
            <person name="Drula E."/>
            <person name="Hughes K.W."/>
            <person name="Mata J.L."/>
            <person name="Ishikawa N.K."/>
            <person name="Vargas-Isla R."/>
            <person name="Ushijima S."/>
            <person name="Smith C.A."/>
            <person name="Ahrendt S."/>
            <person name="Andreopoulos W."/>
            <person name="He G."/>
            <person name="Labutti K."/>
            <person name="Lipzen A."/>
            <person name="Ng V."/>
            <person name="Sandor L."/>
            <person name="Barry K."/>
            <person name="Martinez A.T."/>
            <person name="Xiao Y."/>
            <person name="Gibbons J.G."/>
            <person name="Terashima K."/>
            <person name="Hibbett D.S."/>
            <person name="Grigoriev I.V."/>
        </authorList>
    </citation>
    <scope>NUCLEOTIDE SEQUENCE</scope>
    <source>
        <strain evidence="15">TFB9207</strain>
    </source>
</reference>
<evidence type="ECO:0000256" key="5">
    <source>
        <dbReference type="ARBA" id="ARBA00022679"/>
    </source>
</evidence>
<feature type="compositionally biased region" description="Polar residues" evidence="11">
    <location>
        <begin position="409"/>
        <end position="419"/>
    </location>
</feature>
<accession>A0AA38P6G0</accession>
<feature type="compositionally biased region" description="Polar residues" evidence="11">
    <location>
        <begin position="326"/>
        <end position="339"/>
    </location>
</feature>
<evidence type="ECO:0000256" key="6">
    <source>
        <dbReference type="ARBA" id="ARBA00022691"/>
    </source>
</evidence>
<evidence type="ECO:0000259" key="14">
    <source>
        <dbReference type="Pfam" id="PF14824"/>
    </source>
</evidence>
<evidence type="ECO:0000256" key="7">
    <source>
        <dbReference type="ARBA" id="ARBA00023002"/>
    </source>
</evidence>
<dbReference type="Pfam" id="PF00590">
    <property type="entry name" value="TP_methylase"/>
    <property type="match status" value="1"/>
</dbReference>
<evidence type="ECO:0000259" key="12">
    <source>
        <dbReference type="Pfam" id="PF00590"/>
    </source>
</evidence>
<dbReference type="InterPro" id="IPR000878">
    <property type="entry name" value="4pyrrol_Mease"/>
</dbReference>
<dbReference type="Gene3D" id="3.40.50.720">
    <property type="entry name" value="NAD(P)-binding Rossmann-like Domain"/>
    <property type="match status" value="1"/>
</dbReference>
<dbReference type="FunFam" id="3.40.1010.10:FF:000006">
    <property type="entry name" value="Siroheme synthase, putative"/>
    <property type="match status" value="1"/>
</dbReference>
<keyword evidence="7" id="KW-0560">Oxidoreductase</keyword>
<evidence type="ECO:0000256" key="2">
    <source>
        <dbReference type="ARBA" id="ARBA00012400"/>
    </source>
</evidence>
<dbReference type="CDD" id="cd11642">
    <property type="entry name" value="SUMT"/>
    <property type="match status" value="1"/>
</dbReference>
<keyword evidence="5" id="KW-0808">Transferase</keyword>
<keyword evidence="6" id="KW-0949">S-adenosyl-L-methionine</keyword>
<feature type="region of interest" description="Disordered" evidence="11">
    <location>
        <begin position="680"/>
        <end position="728"/>
    </location>
</feature>
<protein>
    <recommendedName>
        <fullName evidence="2">precorrin-2 dehydrogenase</fullName>
        <ecNumber evidence="2">1.3.1.76</ecNumber>
    </recommendedName>
</protein>
<dbReference type="AlphaFoldDB" id="A0AA38P6G0"/>
<comment type="similarity">
    <text evidence="10">In the N-terminal section; belongs to the precorrin methyltransferase family.</text>
</comment>
<dbReference type="InterPro" id="IPR050161">
    <property type="entry name" value="Siro_Cobalamin_biosynth"/>
</dbReference>
<dbReference type="PANTHER" id="PTHR45790">
    <property type="entry name" value="SIROHEME SYNTHASE-RELATED"/>
    <property type="match status" value="1"/>
</dbReference>
<feature type="region of interest" description="Disordered" evidence="11">
    <location>
        <begin position="373"/>
        <end position="424"/>
    </location>
</feature>
<evidence type="ECO:0000256" key="3">
    <source>
        <dbReference type="ARBA" id="ARBA00022481"/>
    </source>
</evidence>
<evidence type="ECO:0000313" key="16">
    <source>
        <dbReference type="Proteomes" id="UP001163846"/>
    </source>
</evidence>
<feature type="domain" description="Siroheme synthase central" evidence="14">
    <location>
        <begin position="234"/>
        <end position="256"/>
    </location>
</feature>
<evidence type="ECO:0000256" key="10">
    <source>
        <dbReference type="ARBA" id="ARBA00035662"/>
    </source>
</evidence>
<comment type="subunit">
    <text evidence="1">Homodimer.</text>
</comment>